<dbReference type="Proteomes" id="UP000801492">
    <property type="component" value="Unassembled WGS sequence"/>
</dbReference>
<organism evidence="1 2">
    <name type="scientific">Ignelater luminosus</name>
    <name type="common">Cucubano</name>
    <name type="synonym">Pyrophorus luminosus</name>
    <dbReference type="NCBI Taxonomy" id="2038154"/>
    <lineage>
        <taxon>Eukaryota</taxon>
        <taxon>Metazoa</taxon>
        <taxon>Ecdysozoa</taxon>
        <taxon>Arthropoda</taxon>
        <taxon>Hexapoda</taxon>
        <taxon>Insecta</taxon>
        <taxon>Pterygota</taxon>
        <taxon>Neoptera</taxon>
        <taxon>Endopterygota</taxon>
        <taxon>Coleoptera</taxon>
        <taxon>Polyphaga</taxon>
        <taxon>Elateriformia</taxon>
        <taxon>Elateroidea</taxon>
        <taxon>Elateridae</taxon>
        <taxon>Agrypninae</taxon>
        <taxon>Pyrophorini</taxon>
        <taxon>Ignelater</taxon>
    </lineage>
</organism>
<protein>
    <submittedName>
        <fullName evidence="1">Uncharacterized protein</fullName>
    </submittedName>
</protein>
<dbReference type="AlphaFoldDB" id="A0A8K0G3R1"/>
<accession>A0A8K0G3R1</accession>
<name>A0A8K0G3R1_IGNLU</name>
<dbReference type="OrthoDB" id="6774465at2759"/>
<reference evidence="1" key="1">
    <citation type="submission" date="2019-08" db="EMBL/GenBank/DDBJ databases">
        <title>The genome of the North American firefly Photinus pyralis.</title>
        <authorList>
            <consortium name="Photinus pyralis genome working group"/>
            <person name="Fallon T.R."/>
            <person name="Sander Lower S.E."/>
            <person name="Weng J.-K."/>
        </authorList>
    </citation>
    <scope>NUCLEOTIDE SEQUENCE</scope>
    <source>
        <strain evidence="1">TRF0915ILg1</strain>
        <tissue evidence="1">Whole body</tissue>
    </source>
</reference>
<comment type="caution">
    <text evidence="1">The sequence shown here is derived from an EMBL/GenBank/DDBJ whole genome shotgun (WGS) entry which is preliminary data.</text>
</comment>
<dbReference type="EMBL" id="VTPC01049569">
    <property type="protein sequence ID" value="KAF2890595.1"/>
    <property type="molecule type" value="Genomic_DNA"/>
</dbReference>
<keyword evidence="2" id="KW-1185">Reference proteome</keyword>
<evidence type="ECO:0000313" key="2">
    <source>
        <dbReference type="Proteomes" id="UP000801492"/>
    </source>
</evidence>
<dbReference type="PANTHER" id="PTHR47331">
    <property type="entry name" value="PHD-TYPE DOMAIN-CONTAINING PROTEIN"/>
    <property type="match status" value="1"/>
</dbReference>
<proteinExistence type="predicted"/>
<dbReference type="PANTHER" id="PTHR47331:SF5">
    <property type="entry name" value="RIBONUCLEASE H"/>
    <property type="match status" value="1"/>
</dbReference>
<evidence type="ECO:0000313" key="1">
    <source>
        <dbReference type="EMBL" id="KAF2890595.1"/>
    </source>
</evidence>
<sequence length="252" mass="28309">MEISKGQSPHTQTNMRTVKVYTALESPLCVNCKQQHVIQNCKSFLKLDVQSQNKKAQELKVCLNCLRGGHFLSNCNSRSTCKKFHRRHHTLIHLEANKANETIPMNIPQVLNENTMTNTSNQTNSTTNLSSSTLNSQTLLSTAMVKVNDTEYNSHQIRVLLDSASQSNFVSEGLWDELKLEKTPIAMNVIGIEQGTIIIPHKGSSSKWKTYIANRVTEIQRLSDPNDWFYVKSADNAADLISRGLSPEELAH</sequence>
<gene>
    <name evidence="1" type="ORF">ILUMI_15578</name>
</gene>